<feature type="domain" description="Agenet" evidence="2">
    <location>
        <begin position="83"/>
        <end position="140"/>
    </location>
</feature>
<dbReference type="Gramene" id="AUR62024604-RA">
    <property type="protein sequence ID" value="AUR62024604-RA:cds"/>
    <property type="gene ID" value="AUR62024604"/>
</dbReference>
<feature type="compositionally biased region" description="Basic and acidic residues" evidence="1">
    <location>
        <begin position="161"/>
        <end position="190"/>
    </location>
</feature>
<dbReference type="PANTHER" id="PTHR31917">
    <property type="entry name" value="AGENET DOMAIN-CONTAINING PROTEIN-RELATED"/>
    <property type="match status" value="1"/>
</dbReference>
<accession>A0A803M7D9</accession>
<evidence type="ECO:0000313" key="4">
    <source>
        <dbReference type="Proteomes" id="UP000596660"/>
    </source>
</evidence>
<reference evidence="3" key="2">
    <citation type="submission" date="2021-03" db="UniProtKB">
        <authorList>
            <consortium name="EnsemblPlants"/>
        </authorList>
    </citation>
    <scope>IDENTIFICATION</scope>
</reference>
<dbReference type="OMA" id="REQIDFC"/>
<proteinExistence type="predicted"/>
<feature type="domain" description="Agenet" evidence="2">
    <location>
        <begin position="10"/>
        <end position="81"/>
    </location>
</feature>
<dbReference type="InterPro" id="IPR008395">
    <property type="entry name" value="Agenet-like_dom"/>
</dbReference>
<dbReference type="CDD" id="cd20406">
    <property type="entry name" value="Tudor_Agenet_AtDUF_rpt2_4"/>
    <property type="match status" value="1"/>
</dbReference>
<feature type="region of interest" description="Disordered" evidence="1">
    <location>
        <begin position="149"/>
        <end position="215"/>
    </location>
</feature>
<dbReference type="Proteomes" id="UP000596660">
    <property type="component" value="Unplaced"/>
</dbReference>
<evidence type="ECO:0000259" key="2">
    <source>
        <dbReference type="SMART" id="SM00743"/>
    </source>
</evidence>
<dbReference type="InterPro" id="IPR014002">
    <property type="entry name" value="Agenet_dom_plant"/>
</dbReference>
<dbReference type="AlphaFoldDB" id="A0A803M7D9"/>
<dbReference type="Pfam" id="PF05641">
    <property type="entry name" value="Agenet"/>
    <property type="match status" value="1"/>
</dbReference>
<dbReference type="CDD" id="cd20405">
    <property type="entry name" value="Tudor_Agenet_AtDUF_rpt1_3"/>
    <property type="match status" value="1"/>
</dbReference>
<sequence length="345" mass="39645">MAEPESEYEEIFKKGTIVEVSSEDEGLRGSWYTATVLRTISRKSRKIFVEYHNLMEDDAGSKHLCEFVDAILVRPIPPREPHRIYSLMDDVDAFHNDGWWEGVVTRILESSNCYSVFFRCSREQIDFCSSDLRLHREWVRGNLWVPPLEHHASPSSGQRKRSGEDGRNGSHTSCDKGRVTSNGVERDVRRKSANTPTKQDGFVSNGRCTEERRRSNRSITNDIVAKERKDVKLRISSNGACKKHELVINGKLKDPQRRASKNSGFLLARNDLFVVENPCEEKALVVFIPYVGEYFLKRIFSYLSNEGCCQLPRSWSQVIFEALMPVTSRALEAAFASHRQRYVYL</sequence>
<evidence type="ECO:0000256" key="1">
    <source>
        <dbReference type="SAM" id="MobiDB-lite"/>
    </source>
</evidence>
<organism evidence="3 4">
    <name type="scientific">Chenopodium quinoa</name>
    <name type="common">Quinoa</name>
    <dbReference type="NCBI Taxonomy" id="63459"/>
    <lineage>
        <taxon>Eukaryota</taxon>
        <taxon>Viridiplantae</taxon>
        <taxon>Streptophyta</taxon>
        <taxon>Embryophyta</taxon>
        <taxon>Tracheophyta</taxon>
        <taxon>Spermatophyta</taxon>
        <taxon>Magnoliopsida</taxon>
        <taxon>eudicotyledons</taxon>
        <taxon>Gunneridae</taxon>
        <taxon>Pentapetalae</taxon>
        <taxon>Caryophyllales</taxon>
        <taxon>Chenopodiaceae</taxon>
        <taxon>Chenopodioideae</taxon>
        <taxon>Atripliceae</taxon>
        <taxon>Chenopodium</taxon>
    </lineage>
</organism>
<evidence type="ECO:0000313" key="3">
    <source>
        <dbReference type="EnsemblPlants" id="AUR62024604-RA:cds"/>
    </source>
</evidence>
<dbReference type="PANTHER" id="PTHR31917:SF164">
    <property type="entry name" value="DUF724 DOMAIN-CONTAINING PROTEIN 7-LIKE"/>
    <property type="match status" value="1"/>
</dbReference>
<reference evidence="3" key="1">
    <citation type="journal article" date="2017" name="Nature">
        <title>The genome of Chenopodium quinoa.</title>
        <authorList>
            <person name="Jarvis D.E."/>
            <person name="Ho Y.S."/>
            <person name="Lightfoot D.J."/>
            <person name="Schmoeckel S.M."/>
            <person name="Li B."/>
            <person name="Borm T.J.A."/>
            <person name="Ohyanagi H."/>
            <person name="Mineta K."/>
            <person name="Michell C.T."/>
            <person name="Saber N."/>
            <person name="Kharbatia N.M."/>
            <person name="Rupper R.R."/>
            <person name="Sharp A.R."/>
            <person name="Dally N."/>
            <person name="Boughton B.A."/>
            <person name="Woo Y.H."/>
            <person name="Gao G."/>
            <person name="Schijlen E.G.W.M."/>
            <person name="Guo X."/>
            <person name="Momin A.A."/>
            <person name="Negrao S."/>
            <person name="Al-Babili S."/>
            <person name="Gehring C."/>
            <person name="Roessner U."/>
            <person name="Jung C."/>
            <person name="Murphy K."/>
            <person name="Arold S.T."/>
            <person name="Gojobori T."/>
            <person name="van der Linden C.G."/>
            <person name="van Loo E.N."/>
            <person name="Jellen E.N."/>
            <person name="Maughan P.J."/>
            <person name="Tester M."/>
        </authorList>
    </citation>
    <scope>NUCLEOTIDE SEQUENCE [LARGE SCALE GENOMIC DNA]</scope>
    <source>
        <strain evidence="3">cv. PI 614886</strain>
    </source>
</reference>
<dbReference type="SMART" id="SM00743">
    <property type="entry name" value="Agenet"/>
    <property type="match status" value="2"/>
</dbReference>
<keyword evidence="4" id="KW-1185">Reference proteome</keyword>
<name>A0A803M7D9_CHEQI</name>
<dbReference type="EnsemblPlants" id="AUR62024604-RA">
    <property type="protein sequence ID" value="AUR62024604-RA:cds"/>
    <property type="gene ID" value="AUR62024604"/>
</dbReference>
<protein>
    <recommendedName>
        <fullName evidence="2">Agenet domain-containing protein</fullName>
    </recommendedName>
</protein>